<keyword evidence="4" id="KW-1185">Reference proteome</keyword>
<name>A0AAE1GGR4_PETCI</name>
<sequence>MAINPVATLCMLIACILQLQGTFTNNSNVMTTTTQTSLDVTPFGDREADVHTDNTAVVDCYLPIQLDSPSIPLKLTPPAMEREDVFLESERVSIQPPAHKGKWAMRFLVSAADGNLSKAEIDIHHQPQSKGEEKEPREVLVVRCPVDSEAATVTDKPMKNAVTLNRAFRLWLQIGTSYIRVHLVHGRNNKVTFLKDCTPASLVSLHFSLSLMCLSKGTCGFLRSSCKKECTLGGLIPGETELPVRLPLFHTMLDNYTLAQTHLFHYPTIDVFHAWNLILKWHQEGGVVAVVELNYVPSQEMGKDVLKVTCGEDGEVTTTDQPWNMSSPLLSLKAFARPRKLIFQVGAGLVKVKEILSEGQENEVGGFNCSLTTPLPPSLTLTMKCEGYNCGLFNTTCFKEHNDEVEVKLPFGSSHPLMLNSVMKEGKVLMEEARINLDTYSVNQEWKFFFLFSSPSMYLRDGLQSVVNISHFPDGTTGTDLVVLHCTYEESTVVIHSNVWHINTTSLITPLSVTLQVWKRGMRIVENTAGMDRTAVEVNCPFGITNFPHSKLDVYCFSSNCPLITQHSTRDVTTVKVLGHGTEQTQRVHLIKTVIKLSLTITLSAFILGGSLVFLWVHYLNFNFYYYLPSMSFCKVYKSSDSTPCDDDECESHSENNND</sequence>
<comment type="caution">
    <text evidence="3">The sequence shown here is derived from an EMBL/GenBank/DDBJ whole genome shotgun (WGS) entry which is preliminary data.</text>
</comment>
<feature type="signal peptide" evidence="2">
    <location>
        <begin position="1"/>
        <end position="21"/>
    </location>
</feature>
<keyword evidence="1" id="KW-1133">Transmembrane helix</keyword>
<evidence type="ECO:0000256" key="2">
    <source>
        <dbReference type="SAM" id="SignalP"/>
    </source>
</evidence>
<evidence type="ECO:0000313" key="3">
    <source>
        <dbReference type="EMBL" id="KAK3892395.1"/>
    </source>
</evidence>
<accession>A0AAE1GGR4</accession>
<evidence type="ECO:0000313" key="4">
    <source>
        <dbReference type="Proteomes" id="UP001286313"/>
    </source>
</evidence>
<keyword evidence="1" id="KW-0472">Membrane</keyword>
<dbReference type="Proteomes" id="UP001286313">
    <property type="component" value="Unassembled WGS sequence"/>
</dbReference>
<gene>
    <name evidence="3" type="ORF">Pcinc_003765</name>
</gene>
<feature type="chain" id="PRO_5041934912" description="ZP domain-containing protein" evidence="2">
    <location>
        <begin position="22"/>
        <end position="659"/>
    </location>
</feature>
<proteinExistence type="predicted"/>
<reference evidence="3" key="1">
    <citation type="submission" date="2023-10" db="EMBL/GenBank/DDBJ databases">
        <title>Genome assemblies of two species of porcelain crab, Petrolisthes cinctipes and Petrolisthes manimaculis (Anomura: Porcellanidae).</title>
        <authorList>
            <person name="Angst P."/>
        </authorList>
    </citation>
    <scope>NUCLEOTIDE SEQUENCE</scope>
    <source>
        <strain evidence="3">PB745_01</strain>
        <tissue evidence="3">Gill</tissue>
    </source>
</reference>
<evidence type="ECO:0000256" key="1">
    <source>
        <dbReference type="SAM" id="Phobius"/>
    </source>
</evidence>
<dbReference type="EMBL" id="JAWQEG010000261">
    <property type="protein sequence ID" value="KAK3892395.1"/>
    <property type="molecule type" value="Genomic_DNA"/>
</dbReference>
<keyword evidence="2" id="KW-0732">Signal</keyword>
<feature type="transmembrane region" description="Helical" evidence="1">
    <location>
        <begin position="597"/>
        <end position="617"/>
    </location>
</feature>
<evidence type="ECO:0008006" key="5">
    <source>
        <dbReference type="Google" id="ProtNLM"/>
    </source>
</evidence>
<protein>
    <recommendedName>
        <fullName evidence="5">ZP domain-containing protein</fullName>
    </recommendedName>
</protein>
<keyword evidence="1" id="KW-0812">Transmembrane</keyword>
<dbReference type="AlphaFoldDB" id="A0AAE1GGR4"/>
<organism evidence="3 4">
    <name type="scientific">Petrolisthes cinctipes</name>
    <name type="common">Flat porcelain crab</name>
    <dbReference type="NCBI Taxonomy" id="88211"/>
    <lineage>
        <taxon>Eukaryota</taxon>
        <taxon>Metazoa</taxon>
        <taxon>Ecdysozoa</taxon>
        <taxon>Arthropoda</taxon>
        <taxon>Crustacea</taxon>
        <taxon>Multicrustacea</taxon>
        <taxon>Malacostraca</taxon>
        <taxon>Eumalacostraca</taxon>
        <taxon>Eucarida</taxon>
        <taxon>Decapoda</taxon>
        <taxon>Pleocyemata</taxon>
        <taxon>Anomura</taxon>
        <taxon>Galatheoidea</taxon>
        <taxon>Porcellanidae</taxon>
        <taxon>Petrolisthes</taxon>
    </lineage>
</organism>